<dbReference type="PROSITE" id="PS51421">
    <property type="entry name" value="RAS"/>
    <property type="match status" value="1"/>
</dbReference>
<dbReference type="Gene3D" id="3.40.50.300">
    <property type="entry name" value="P-loop containing nucleotide triphosphate hydrolases"/>
    <property type="match status" value="1"/>
</dbReference>
<evidence type="ECO:0000256" key="1">
    <source>
        <dbReference type="ARBA" id="ARBA00004342"/>
    </source>
</evidence>
<dbReference type="GO" id="GO:0003924">
    <property type="term" value="F:GTPase activity"/>
    <property type="evidence" value="ECO:0007669"/>
    <property type="project" value="InterPro"/>
</dbReference>
<organism evidence="11 12">
    <name type="scientific">Malassezia pachydermatis</name>
    <dbReference type="NCBI Taxonomy" id="77020"/>
    <lineage>
        <taxon>Eukaryota</taxon>
        <taxon>Fungi</taxon>
        <taxon>Dikarya</taxon>
        <taxon>Basidiomycota</taxon>
        <taxon>Ustilaginomycotina</taxon>
        <taxon>Malasseziomycetes</taxon>
        <taxon>Malasseziales</taxon>
        <taxon>Malasseziaceae</taxon>
        <taxon>Malassezia</taxon>
    </lineage>
</organism>
<gene>
    <name evidence="11" type="ORF">Malapachy_3454</name>
</gene>
<dbReference type="GO" id="GO:0016050">
    <property type="term" value="P:vesicle organization"/>
    <property type="evidence" value="ECO:0007669"/>
    <property type="project" value="UniProtKB-ARBA"/>
</dbReference>
<keyword evidence="12" id="KW-1185">Reference proteome</keyword>
<dbReference type="EMBL" id="LGAV01000001">
    <property type="protein sequence ID" value="KOS16027.1"/>
    <property type="molecule type" value="Genomic_DNA"/>
</dbReference>
<keyword evidence="4" id="KW-0547">Nucleotide-binding</keyword>
<evidence type="ECO:0000256" key="3">
    <source>
        <dbReference type="ARBA" id="ARBA00022475"/>
    </source>
</evidence>
<dbReference type="VEuPathDB" id="FungiDB:Malapachy_3454"/>
<dbReference type="GO" id="GO:0005886">
    <property type="term" value="C:plasma membrane"/>
    <property type="evidence" value="ECO:0007669"/>
    <property type="project" value="UniProtKB-SubCell"/>
</dbReference>
<keyword evidence="8" id="KW-0449">Lipoprotein</keyword>
<dbReference type="InterPro" id="IPR001806">
    <property type="entry name" value="Small_GTPase"/>
</dbReference>
<keyword evidence="7" id="KW-0472">Membrane</keyword>
<proteinExistence type="predicted"/>
<dbReference type="SMART" id="SM00175">
    <property type="entry name" value="RAB"/>
    <property type="match status" value="1"/>
</dbReference>
<feature type="region of interest" description="Disordered" evidence="10">
    <location>
        <begin position="176"/>
        <end position="215"/>
    </location>
</feature>
<dbReference type="AlphaFoldDB" id="A0A0M8MSS6"/>
<dbReference type="Proteomes" id="UP000037751">
    <property type="component" value="Unassembled WGS sequence"/>
</dbReference>
<dbReference type="RefSeq" id="XP_017993659.1">
    <property type="nucleotide sequence ID" value="XM_018137923.1"/>
</dbReference>
<dbReference type="NCBIfam" id="TIGR00231">
    <property type="entry name" value="small_GTP"/>
    <property type="match status" value="1"/>
</dbReference>
<keyword evidence="5" id="KW-0653">Protein transport</keyword>
<evidence type="ECO:0000256" key="5">
    <source>
        <dbReference type="ARBA" id="ARBA00022927"/>
    </source>
</evidence>
<evidence type="ECO:0000313" key="11">
    <source>
        <dbReference type="EMBL" id="KOS16027.1"/>
    </source>
</evidence>
<dbReference type="GO" id="GO:0016192">
    <property type="term" value="P:vesicle-mediated transport"/>
    <property type="evidence" value="ECO:0007669"/>
    <property type="project" value="UniProtKB-ARBA"/>
</dbReference>
<dbReference type="STRING" id="77020.A0A0M8MSS6"/>
<dbReference type="Pfam" id="PF00071">
    <property type="entry name" value="Ras"/>
    <property type="match status" value="1"/>
</dbReference>
<comment type="caution">
    <text evidence="11">The sequence shown here is derived from an EMBL/GenBank/DDBJ whole genome shotgun (WGS) entry which is preliminary data.</text>
</comment>
<reference evidence="11 12" key="1">
    <citation type="submission" date="2015-07" db="EMBL/GenBank/DDBJ databases">
        <title>Draft Genome Sequence of Malassezia furfur CBS1878 and Malassezia pachydermatis CBS1879.</title>
        <authorList>
            <person name="Triana S."/>
            <person name="Ohm R."/>
            <person name="Gonzalez A."/>
            <person name="DeCock H."/>
            <person name="Restrepo S."/>
            <person name="Celis A."/>
        </authorList>
    </citation>
    <scope>NUCLEOTIDE SEQUENCE [LARGE SCALE GENOMIC DNA]</scope>
    <source>
        <strain evidence="11 12">CBS 1879</strain>
    </source>
</reference>
<protein>
    <submittedName>
        <fullName evidence="11">Rab gtpase</fullName>
    </submittedName>
</protein>
<dbReference type="PROSITE" id="PS51420">
    <property type="entry name" value="RHO"/>
    <property type="match status" value="1"/>
</dbReference>
<dbReference type="GO" id="GO:0005525">
    <property type="term" value="F:GTP binding"/>
    <property type="evidence" value="ECO:0007669"/>
    <property type="project" value="UniProtKB-KW"/>
</dbReference>
<evidence type="ECO:0000256" key="4">
    <source>
        <dbReference type="ARBA" id="ARBA00022741"/>
    </source>
</evidence>
<sequence length="215" mass="23425">MSGVVSFKLVLLGESAVGKSSIALRFVKDQFEDYRESTIGAAFLTQTVRREDGANVKLEIWDTAGQERYKSLAPMYYRNAHCAIVVYDISETDSLEKAKSWIRELQRHADTNIIIMLVGNKLDLAEDHRAVSTEDGKAFAEQEGLLFLETSAKTPTNIKELFDTIANKLPLDRGMGAKRPAAAGGGAATTSNRPANAPVQLNATAQPTNEDACTC</sequence>
<keyword evidence="9" id="KW-0636">Prenylation</keyword>
<dbReference type="PRINTS" id="PR00449">
    <property type="entry name" value="RASTRNSFRMNG"/>
</dbReference>
<dbReference type="SMART" id="SM00173">
    <property type="entry name" value="RAS"/>
    <property type="match status" value="1"/>
</dbReference>
<accession>A0A0M8MSS6</accession>
<dbReference type="PROSITE" id="PS51419">
    <property type="entry name" value="RAB"/>
    <property type="match status" value="1"/>
</dbReference>
<comment type="subcellular location">
    <subcellularLocation>
        <location evidence="1">Cell membrane</location>
        <topology evidence="1">Lipid-anchor</topology>
        <orientation evidence="1">Cytoplasmic side</orientation>
    </subcellularLocation>
</comment>
<evidence type="ECO:0000256" key="10">
    <source>
        <dbReference type="SAM" id="MobiDB-lite"/>
    </source>
</evidence>
<dbReference type="GO" id="GO:0005768">
    <property type="term" value="C:endosome"/>
    <property type="evidence" value="ECO:0007669"/>
    <property type="project" value="UniProtKB-ARBA"/>
</dbReference>
<feature type="compositionally biased region" description="Polar residues" evidence="10">
    <location>
        <begin position="189"/>
        <end position="215"/>
    </location>
</feature>
<evidence type="ECO:0000256" key="7">
    <source>
        <dbReference type="ARBA" id="ARBA00023136"/>
    </source>
</evidence>
<dbReference type="InterPro" id="IPR027417">
    <property type="entry name" value="P-loop_NTPase"/>
</dbReference>
<evidence type="ECO:0000256" key="8">
    <source>
        <dbReference type="ARBA" id="ARBA00023288"/>
    </source>
</evidence>
<evidence type="ECO:0000313" key="12">
    <source>
        <dbReference type="Proteomes" id="UP000037751"/>
    </source>
</evidence>
<evidence type="ECO:0000256" key="6">
    <source>
        <dbReference type="ARBA" id="ARBA00023134"/>
    </source>
</evidence>
<dbReference type="CDD" id="cd01860">
    <property type="entry name" value="Rab5_related"/>
    <property type="match status" value="1"/>
</dbReference>
<dbReference type="GeneID" id="28729799"/>
<dbReference type="SMART" id="SM00176">
    <property type="entry name" value="RAN"/>
    <property type="match status" value="1"/>
</dbReference>
<dbReference type="GO" id="GO:0015031">
    <property type="term" value="P:protein transport"/>
    <property type="evidence" value="ECO:0007669"/>
    <property type="project" value="UniProtKB-KW"/>
</dbReference>
<dbReference type="SMART" id="SM00174">
    <property type="entry name" value="RHO"/>
    <property type="match status" value="1"/>
</dbReference>
<dbReference type="FunFam" id="3.40.50.300:FF:000464">
    <property type="entry name" value="GTP-binding protein ypt5"/>
    <property type="match status" value="1"/>
</dbReference>
<dbReference type="PANTHER" id="PTHR47978">
    <property type="match status" value="1"/>
</dbReference>
<keyword evidence="2" id="KW-0813">Transport</keyword>
<keyword evidence="3" id="KW-1003">Cell membrane</keyword>
<dbReference type="InterPro" id="IPR005225">
    <property type="entry name" value="Small_GTP-bd"/>
</dbReference>
<evidence type="ECO:0000256" key="9">
    <source>
        <dbReference type="ARBA" id="ARBA00023289"/>
    </source>
</evidence>
<name>A0A0M8MSS6_9BASI</name>
<keyword evidence="6" id="KW-0342">GTP-binding</keyword>
<dbReference type="OrthoDB" id="63533at2759"/>
<dbReference type="SUPFAM" id="SSF52540">
    <property type="entry name" value="P-loop containing nucleoside triphosphate hydrolases"/>
    <property type="match status" value="1"/>
</dbReference>
<evidence type="ECO:0000256" key="2">
    <source>
        <dbReference type="ARBA" id="ARBA00022448"/>
    </source>
</evidence>